<dbReference type="Proteomes" id="UP000523821">
    <property type="component" value="Unassembled WGS sequence"/>
</dbReference>
<dbReference type="Pfam" id="PF13231">
    <property type="entry name" value="PMT_2"/>
    <property type="match status" value="1"/>
</dbReference>
<feature type="transmembrane region" description="Helical" evidence="8">
    <location>
        <begin position="36"/>
        <end position="57"/>
    </location>
</feature>
<dbReference type="GO" id="GO:0010041">
    <property type="term" value="P:response to iron(III) ion"/>
    <property type="evidence" value="ECO:0007669"/>
    <property type="project" value="TreeGrafter"/>
</dbReference>
<evidence type="ECO:0000313" key="11">
    <source>
        <dbReference type="Proteomes" id="UP000523821"/>
    </source>
</evidence>
<organism evidence="10 11">
    <name type="scientific">Prosthecomicrobium pneumaticum</name>
    <dbReference type="NCBI Taxonomy" id="81895"/>
    <lineage>
        <taxon>Bacteria</taxon>
        <taxon>Pseudomonadati</taxon>
        <taxon>Pseudomonadota</taxon>
        <taxon>Alphaproteobacteria</taxon>
        <taxon>Hyphomicrobiales</taxon>
        <taxon>Kaistiaceae</taxon>
        <taxon>Prosthecomicrobium</taxon>
    </lineage>
</organism>
<feature type="domain" description="Glycosyltransferase RgtA/B/C/D-like" evidence="9">
    <location>
        <begin position="91"/>
        <end position="258"/>
    </location>
</feature>
<feature type="transmembrane region" description="Helical" evidence="8">
    <location>
        <begin position="200"/>
        <end position="228"/>
    </location>
</feature>
<dbReference type="PANTHER" id="PTHR33908">
    <property type="entry name" value="MANNOSYLTRANSFERASE YKCB-RELATED"/>
    <property type="match status" value="1"/>
</dbReference>
<evidence type="ECO:0000256" key="8">
    <source>
        <dbReference type="SAM" id="Phobius"/>
    </source>
</evidence>
<evidence type="ECO:0000256" key="1">
    <source>
        <dbReference type="ARBA" id="ARBA00004651"/>
    </source>
</evidence>
<dbReference type="GO" id="GO:0005886">
    <property type="term" value="C:plasma membrane"/>
    <property type="evidence" value="ECO:0007669"/>
    <property type="project" value="UniProtKB-SubCell"/>
</dbReference>
<feature type="transmembrane region" description="Helical" evidence="8">
    <location>
        <begin position="327"/>
        <end position="344"/>
    </location>
</feature>
<evidence type="ECO:0000256" key="3">
    <source>
        <dbReference type="ARBA" id="ARBA00022676"/>
    </source>
</evidence>
<gene>
    <name evidence="10" type="ORF">GGQ63_003960</name>
</gene>
<feature type="transmembrane region" description="Helical" evidence="8">
    <location>
        <begin position="123"/>
        <end position="140"/>
    </location>
</feature>
<dbReference type="RefSeq" id="WP_183858293.1">
    <property type="nucleotide sequence ID" value="NZ_JACHOO010000010.1"/>
</dbReference>
<feature type="transmembrane region" description="Helical" evidence="8">
    <location>
        <begin position="379"/>
        <end position="404"/>
    </location>
</feature>
<dbReference type="InterPro" id="IPR050297">
    <property type="entry name" value="LipidA_mod_glycosyltrf_83"/>
</dbReference>
<proteinExistence type="predicted"/>
<dbReference type="PANTHER" id="PTHR33908:SF3">
    <property type="entry name" value="UNDECAPRENYL PHOSPHATE-ALPHA-4-AMINO-4-DEOXY-L-ARABINOSE ARABINOSYL TRANSFERASE"/>
    <property type="match status" value="1"/>
</dbReference>
<dbReference type="GO" id="GO:0009103">
    <property type="term" value="P:lipopolysaccharide biosynthetic process"/>
    <property type="evidence" value="ECO:0007669"/>
    <property type="project" value="TreeGrafter"/>
</dbReference>
<feature type="transmembrane region" description="Helical" evidence="8">
    <location>
        <begin position="410"/>
        <end position="430"/>
    </location>
</feature>
<keyword evidence="5 8" id="KW-0812">Transmembrane</keyword>
<evidence type="ECO:0000256" key="7">
    <source>
        <dbReference type="ARBA" id="ARBA00023136"/>
    </source>
</evidence>
<feature type="transmembrane region" description="Helical" evidence="8">
    <location>
        <begin position="248"/>
        <end position="270"/>
    </location>
</feature>
<keyword evidence="3" id="KW-0328">Glycosyltransferase</keyword>
<feature type="transmembrane region" description="Helical" evidence="8">
    <location>
        <begin position="146"/>
        <end position="163"/>
    </location>
</feature>
<keyword evidence="7 8" id="KW-0472">Membrane</keyword>
<reference evidence="10 11" key="1">
    <citation type="submission" date="2020-08" db="EMBL/GenBank/DDBJ databases">
        <title>Genomic Encyclopedia of Type Strains, Phase IV (KMG-IV): sequencing the most valuable type-strain genomes for metagenomic binning, comparative biology and taxonomic classification.</title>
        <authorList>
            <person name="Goeker M."/>
        </authorList>
    </citation>
    <scope>NUCLEOTIDE SEQUENCE [LARGE SCALE GENOMIC DNA]</scope>
    <source>
        <strain evidence="10 11">DSM 16268</strain>
    </source>
</reference>
<keyword evidence="6 8" id="KW-1133">Transmembrane helix</keyword>
<dbReference type="AlphaFoldDB" id="A0A7W9L3T4"/>
<sequence>MATVGTMASAPEAGMIGRLAEAVERFLGAVAASRSASLALVAAVAFLAFLPGLVTLAPSDRDEPRFAQATKQMVETGDYFDIRFQTEPRYKKPVGIYWLQAAAVHLSGDGAAAPIWIYRLPSFLAAIGSACAVWWMALAFGRPRAALLAGLMMASCLVLGVEARLAKTDAALLLTSTVALGVLARAYVGRGAPLGRWLPFLFWTALGLGILIKGPIGPGLVALAALALSVERGDLRWLAPLRPALGAVWMLLLALPWFIAITATSGLTFFRESVGRDMLQKVSSGVESHGAPPGTYALLALVTFWPGSIALVPAIRSIFDRLRDPAIRFALLSGVPLFLIFEALPTKLPHYVLPVYPLIALAVATALDEGGGRVRGWLTGLASFGGATMAAALAVASVLLSFHFGEPLPIAGLAILVPAVAIGMVAGLVYRHSAVAGSTFAVAGALVTYLGVFGFVLPGLEALRLSERLVAAGRAVLTCPEPEFASAGFGEPSLVFIAGTKTVLGGGDDAADFLAGGGCRLAFVDRRELESFNSRIDDLGLDVVGHGTVFGYNLSKDRTQRMELYTLAGAPR</sequence>
<feature type="transmembrane region" description="Helical" evidence="8">
    <location>
        <begin position="350"/>
        <end position="367"/>
    </location>
</feature>
<evidence type="ECO:0000256" key="4">
    <source>
        <dbReference type="ARBA" id="ARBA00022679"/>
    </source>
</evidence>
<protein>
    <submittedName>
        <fullName evidence="10">4-amino-4-deoxy-L-arabinose transferase-like glycosyltransferase</fullName>
    </submittedName>
</protein>
<evidence type="ECO:0000256" key="5">
    <source>
        <dbReference type="ARBA" id="ARBA00022692"/>
    </source>
</evidence>
<comment type="caution">
    <text evidence="10">The sequence shown here is derived from an EMBL/GenBank/DDBJ whole genome shotgun (WGS) entry which is preliminary data.</text>
</comment>
<evidence type="ECO:0000259" key="9">
    <source>
        <dbReference type="Pfam" id="PF13231"/>
    </source>
</evidence>
<evidence type="ECO:0000256" key="6">
    <source>
        <dbReference type="ARBA" id="ARBA00022989"/>
    </source>
</evidence>
<dbReference type="GO" id="GO:0016763">
    <property type="term" value="F:pentosyltransferase activity"/>
    <property type="evidence" value="ECO:0007669"/>
    <property type="project" value="TreeGrafter"/>
</dbReference>
<dbReference type="EMBL" id="JACHOO010000010">
    <property type="protein sequence ID" value="MBB5754868.1"/>
    <property type="molecule type" value="Genomic_DNA"/>
</dbReference>
<evidence type="ECO:0000313" key="10">
    <source>
        <dbReference type="EMBL" id="MBB5754868.1"/>
    </source>
</evidence>
<name>A0A7W9L3T4_9HYPH</name>
<accession>A0A7W9L3T4</accession>
<keyword evidence="4 10" id="KW-0808">Transferase</keyword>
<keyword evidence="2" id="KW-1003">Cell membrane</keyword>
<evidence type="ECO:0000256" key="2">
    <source>
        <dbReference type="ARBA" id="ARBA00022475"/>
    </source>
</evidence>
<feature type="transmembrane region" description="Helical" evidence="8">
    <location>
        <begin position="437"/>
        <end position="460"/>
    </location>
</feature>
<comment type="subcellular location">
    <subcellularLocation>
        <location evidence="1">Cell membrane</location>
        <topology evidence="1">Multi-pass membrane protein</topology>
    </subcellularLocation>
</comment>
<feature type="transmembrane region" description="Helical" evidence="8">
    <location>
        <begin position="296"/>
        <end position="315"/>
    </location>
</feature>
<dbReference type="InterPro" id="IPR038731">
    <property type="entry name" value="RgtA/B/C-like"/>
</dbReference>
<keyword evidence="11" id="KW-1185">Reference proteome</keyword>